<dbReference type="AlphaFoldDB" id="A0A8C4WTH6"/>
<dbReference type="GO" id="GO:0005829">
    <property type="term" value="C:cytosol"/>
    <property type="evidence" value="ECO:0007669"/>
    <property type="project" value="UniProtKB-ARBA"/>
</dbReference>
<keyword evidence="3" id="KW-0132">Cell division</keyword>
<dbReference type="InterPro" id="IPR012388">
    <property type="entry name" value="CABLES1/2"/>
</dbReference>
<evidence type="ECO:0000313" key="7">
    <source>
        <dbReference type="Proteomes" id="UP000694388"/>
    </source>
</evidence>
<feature type="region of interest" description="Disordered" evidence="5">
    <location>
        <begin position="85"/>
        <end position="106"/>
    </location>
</feature>
<evidence type="ECO:0008006" key="8">
    <source>
        <dbReference type="Google" id="ProtNLM"/>
    </source>
</evidence>
<evidence type="ECO:0000313" key="6">
    <source>
        <dbReference type="Ensembl" id="ENSEBUP00000010445.1"/>
    </source>
</evidence>
<protein>
    <recommendedName>
        <fullName evidence="8">Cyclin N-terminal domain-containing protein</fullName>
    </recommendedName>
</protein>
<dbReference type="OMA" id="GEQWQLP"/>
<dbReference type="Proteomes" id="UP000694388">
    <property type="component" value="Unplaced"/>
</dbReference>
<comment type="similarity">
    <text evidence="1">Belongs to the cyclin family.</text>
</comment>
<keyword evidence="2" id="KW-0597">Phosphoprotein</keyword>
<feature type="region of interest" description="Disordered" evidence="5">
    <location>
        <begin position="26"/>
        <end position="69"/>
    </location>
</feature>
<feature type="compositionally biased region" description="Basic and acidic residues" evidence="5">
    <location>
        <begin position="48"/>
        <end position="58"/>
    </location>
</feature>
<evidence type="ECO:0000256" key="4">
    <source>
        <dbReference type="ARBA" id="ARBA00023306"/>
    </source>
</evidence>
<dbReference type="PANTHER" id="PTHR22896">
    <property type="entry name" value="CDK5 AND ABL1 ENZYME SUBSTRATE 1"/>
    <property type="match status" value="1"/>
</dbReference>
<evidence type="ECO:0000256" key="5">
    <source>
        <dbReference type="SAM" id="MobiDB-lite"/>
    </source>
</evidence>
<reference evidence="6" key="1">
    <citation type="submission" date="2025-08" db="UniProtKB">
        <authorList>
            <consortium name="Ensembl"/>
        </authorList>
    </citation>
    <scope>IDENTIFICATION</scope>
</reference>
<sequence>MGSELLSPRAPGSRKRRQAALRFLTGISLDGKPPPSTAAQAPQSVEAGDSHVEGKGDVGEETEEAEAVPDVERTLLFPLQWSRTTVPHSPSRVSAPKGSPSEAMDFPRLSISSRRRLLSRSSVDTLEGIEENAPLRRCRTLSCSPRPRTFKKVHFINNIRQHDFRNGRIVLVSNKRSLCTIFSILPYRASSHVGELRLESVRQRHHSGGHSMSTEMMVGLEGVELGADGKSISYAKLLYPTHALLRVGLLAREDSVFEQSPTVVRPTSFDTFAGKSIPASLCINTECSGAVRPFSTSDSTEVFDYNPELLDDPQWPCGKHKRVHLFPSYMMTVIEYVKPSDLKKDMNGTFKEKFPHIKLTLSKIRSLKQDMCKLAQGDDSIGEAPLAMALVYFEKLVLQGKLNKYNRKLCAGACLLLSAKLTSDLRRHEVKLLIDKVEERLKLNRRHLLAYEFPVLVALEFMLHLPANEVVPHYRRLSSQS</sequence>
<dbReference type="FunFam" id="1.10.472.10:FF:000020">
    <property type="entry name" value="CDK5 and ABL1 enzyme substrate 1"/>
    <property type="match status" value="1"/>
</dbReference>
<dbReference type="InterPro" id="IPR036915">
    <property type="entry name" value="Cyclin-like_sf"/>
</dbReference>
<dbReference type="Ensembl" id="ENSEBUT00000010992.1">
    <property type="protein sequence ID" value="ENSEBUP00000010445.1"/>
    <property type="gene ID" value="ENSEBUG00000006722.1"/>
</dbReference>
<keyword evidence="7" id="KW-1185">Reference proteome</keyword>
<name>A0A8C4WTH6_EPTBU</name>
<dbReference type="SUPFAM" id="SSF47954">
    <property type="entry name" value="Cyclin-like"/>
    <property type="match status" value="1"/>
</dbReference>
<keyword evidence="4" id="KW-0131">Cell cycle</keyword>
<organism evidence="6 7">
    <name type="scientific">Eptatretus burgeri</name>
    <name type="common">Inshore hagfish</name>
    <dbReference type="NCBI Taxonomy" id="7764"/>
    <lineage>
        <taxon>Eukaryota</taxon>
        <taxon>Metazoa</taxon>
        <taxon>Chordata</taxon>
        <taxon>Craniata</taxon>
        <taxon>Vertebrata</taxon>
        <taxon>Cyclostomata</taxon>
        <taxon>Myxini</taxon>
        <taxon>Myxiniformes</taxon>
        <taxon>Myxinidae</taxon>
        <taxon>Eptatretinae</taxon>
        <taxon>Eptatretus</taxon>
    </lineage>
</organism>
<proteinExistence type="inferred from homology"/>
<feature type="compositionally biased region" description="Acidic residues" evidence="5">
    <location>
        <begin position="59"/>
        <end position="69"/>
    </location>
</feature>
<dbReference type="GeneTree" id="ENSGT00400000022086"/>
<evidence type="ECO:0000256" key="1">
    <source>
        <dbReference type="ARBA" id="ARBA00008742"/>
    </source>
</evidence>
<dbReference type="Gene3D" id="1.10.472.10">
    <property type="entry name" value="Cyclin-like"/>
    <property type="match status" value="1"/>
</dbReference>
<evidence type="ECO:0000256" key="2">
    <source>
        <dbReference type="ARBA" id="ARBA00022553"/>
    </source>
</evidence>
<reference evidence="6" key="2">
    <citation type="submission" date="2025-09" db="UniProtKB">
        <authorList>
            <consortium name="Ensembl"/>
        </authorList>
    </citation>
    <scope>IDENTIFICATION</scope>
</reference>
<dbReference type="GO" id="GO:0051726">
    <property type="term" value="P:regulation of cell cycle"/>
    <property type="evidence" value="ECO:0007669"/>
    <property type="project" value="InterPro"/>
</dbReference>
<dbReference type="GO" id="GO:0051301">
    <property type="term" value="P:cell division"/>
    <property type="evidence" value="ECO:0007669"/>
    <property type="project" value="UniProtKB-KW"/>
</dbReference>
<accession>A0A8C4WTH6</accession>
<dbReference type="PANTHER" id="PTHR22896:SF0">
    <property type="entry name" value="CYCLIN N-TERMINAL DOMAIN-CONTAINING PROTEIN"/>
    <property type="match status" value="1"/>
</dbReference>
<evidence type="ECO:0000256" key="3">
    <source>
        <dbReference type="ARBA" id="ARBA00022618"/>
    </source>
</evidence>
<dbReference type="PIRSF" id="PIRSF025798">
    <property type="entry name" value="Cables"/>
    <property type="match status" value="1"/>
</dbReference>